<reference evidence="2" key="1">
    <citation type="submission" date="2014-11" db="EMBL/GenBank/DDBJ databases">
        <authorList>
            <person name="Amaro Gonzalez C."/>
        </authorList>
    </citation>
    <scope>NUCLEOTIDE SEQUENCE</scope>
</reference>
<dbReference type="EMBL" id="GBXM01052955">
    <property type="protein sequence ID" value="JAH55622.1"/>
    <property type="molecule type" value="Transcribed_RNA"/>
</dbReference>
<evidence type="ECO:0000256" key="1">
    <source>
        <dbReference type="SAM" id="MobiDB-lite"/>
    </source>
</evidence>
<feature type="compositionally biased region" description="Polar residues" evidence="1">
    <location>
        <begin position="1"/>
        <end position="10"/>
    </location>
</feature>
<dbReference type="AlphaFoldDB" id="A0A0E9TQ84"/>
<proteinExistence type="predicted"/>
<organism evidence="2">
    <name type="scientific">Anguilla anguilla</name>
    <name type="common">European freshwater eel</name>
    <name type="synonym">Muraena anguilla</name>
    <dbReference type="NCBI Taxonomy" id="7936"/>
    <lineage>
        <taxon>Eukaryota</taxon>
        <taxon>Metazoa</taxon>
        <taxon>Chordata</taxon>
        <taxon>Craniata</taxon>
        <taxon>Vertebrata</taxon>
        <taxon>Euteleostomi</taxon>
        <taxon>Actinopterygii</taxon>
        <taxon>Neopterygii</taxon>
        <taxon>Teleostei</taxon>
        <taxon>Anguilliformes</taxon>
        <taxon>Anguillidae</taxon>
        <taxon>Anguilla</taxon>
    </lineage>
</organism>
<feature type="region of interest" description="Disordered" evidence="1">
    <location>
        <begin position="1"/>
        <end position="31"/>
    </location>
</feature>
<accession>A0A0E9TQ84</accession>
<sequence>MATVQTWQSITREDTQEMSMDHKQSMHAKDM</sequence>
<evidence type="ECO:0000313" key="2">
    <source>
        <dbReference type="EMBL" id="JAH55622.1"/>
    </source>
</evidence>
<protein>
    <submittedName>
        <fullName evidence="2">Uncharacterized protein</fullName>
    </submittedName>
</protein>
<reference evidence="2" key="2">
    <citation type="journal article" date="2015" name="Fish Shellfish Immunol.">
        <title>Early steps in the European eel (Anguilla anguilla)-Vibrio vulnificus interaction in the gills: Role of the RtxA13 toxin.</title>
        <authorList>
            <person name="Callol A."/>
            <person name="Pajuelo D."/>
            <person name="Ebbesson L."/>
            <person name="Teles M."/>
            <person name="MacKenzie S."/>
            <person name="Amaro C."/>
        </authorList>
    </citation>
    <scope>NUCLEOTIDE SEQUENCE</scope>
</reference>
<feature type="compositionally biased region" description="Basic and acidic residues" evidence="1">
    <location>
        <begin position="11"/>
        <end position="31"/>
    </location>
</feature>
<name>A0A0E9TQ84_ANGAN</name>